<dbReference type="PANTHER" id="PTHR12178:SF2">
    <property type="entry name" value="N-TERMINAL EF-HAND CALCIUM-BINDING PROTEIN 2"/>
    <property type="match status" value="1"/>
</dbReference>
<dbReference type="InterPro" id="IPR011008">
    <property type="entry name" value="Dimeric_a/b-barrel"/>
</dbReference>
<dbReference type="Pfam" id="PF13499">
    <property type="entry name" value="EF-hand_7"/>
    <property type="match status" value="1"/>
</dbReference>
<dbReference type="Gene3D" id="3.30.70.100">
    <property type="match status" value="1"/>
</dbReference>
<dbReference type="Gene3D" id="1.10.238.10">
    <property type="entry name" value="EF-hand"/>
    <property type="match status" value="1"/>
</dbReference>
<gene>
    <name evidence="3" type="primary">necab2</name>
</gene>
<dbReference type="SUPFAM" id="SSF54909">
    <property type="entry name" value="Dimeric alpha+beta barrel"/>
    <property type="match status" value="1"/>
</dbReference>
<evidence type="ECO:0000313" key="2">
    <source>
        <dbReference type="Proteomes" id="UP000221080"/>
    </source>
</evidence>
<dbReference type="CTD" id="54550"/>
<proteinExistence type="predicted"/>
<dbReference type="GeneID" id="124628043"/>
<dbReference type="InterPro" id="IPR018247">
    <property type="entry name" value="EF_Hand_1_Ca_BS"/>
</dbReference>
<keyword evidence="2" id="KW-1185">Reference proteome</keyword>
<reference evidence="3" key="2">
    <citation type="submission" date="2025-08" db="UniProtKB">
        <authorList>
            <consortium name="RefSeq"/>
        </authorList>
    </citation>
    <scope>IDENTIFICATION</scope>
    <source>
        <tissue evidence="3">Blood</tissue>
    </source>
</reference>
<dbReference type="InterPro" id="IPR011992">
    <property type="entry name" value="EF-hand-dom_pair"/>
</dbReference>
<dbReference type="InterPro" id="IPR007138">
    <property type="entry name" value="ABM_dom"/>
</dbReference>
<feature type="region of interest" description="Disordered" evidence="1">
    <location>
        <begin position="24"/>
        <end position="55"/>
    </location>
</feature>
<dbReference type="PROSITE" id="PS51725">
    <property type="entry name" value="ABM"/>
    <property type="match status" value="1"/>
</dbReference>
<name>A0A979EF32_ICTPU</name>
<evidence type="ECO:0000313" key="3">
    <source>
        <dbReference type="RefSeq" id="XP_047011029.1"/>
    </source>
</evidence>
<organism evidence="2 3">
    <name type="scientific">Ictalurus punctatus</name>
    <name type="common">Channel catfish</name>
    <name type="synonym">Silurus punctatus</name>
    <dbReference type="NCBI Taxonomy" id="7998"/>
    <lineage>
        <taxon>Eukaryota</taxon>
        <taxon>Metazoa</taxon>
        <taxon>Chordata</taxon>
        <taxon>Craniata</taxon>
        <taxon>Vertebrata</taxon>
        <taxon>Euteleostomi</taxon>
        <taxon>Actinopterygii</taxon>
        <taxon>Neopterygii</taxon>
        <taxon>Teleostei</taxon>
        <taxon>Ostariophysi</taxon>
        <taxon>Siluriformes</taxon>
        <taxon>Ictaluridae</taxon>
        <taxon>Ictalurus</taxon>
    </lineage>
</organism>
<dbReference type="RefSeq" id="XP_047011029.1">
    <property type="nucleotide sequence ID" value="XM_047155073.2"/>
</dbReference>
<dbReference type="InterPro" id="IPR002048">
    <property type="entry name" value="EF_hand_dom"/>
</dbReference>
<feature type="compositionally biased region" description="Polar residues" evidence="1">
    <location>
        <begin position="29"/>
        <end position="53"/>
    </location>
</feature>
<dbReference type="GO" id="GO:0005509">
    <property type="term" value="F:calcium ion binding"/>
    <property type="evidence" value="ECO:0007669"/>
    <property type="project" value="InterPro"/>
</dbReference>
<dbReference type="SMART" id="SM00054">
    <property type="entry name" value="EFh"/>
    <property type="match status" value="2"/>
</dbReference>
<dbReference type="InterPro" id="IPR039862">
    <property type="entry name" value="NECAB1/2/3"/>
</dbReference>
<dbReference type="FunFam" id="3.30.70.100:FF:000028">
    <property type="entry name" value="N-terminal EF-hand calcium-binding protein 2"/>
    <property type="match status" value="1"/>
</dbReference>
<dbReference type="PROSITE" id="PS00018">
    <property type="entry name" value="EF_HAND_1"/>
    <property type="match status" value="1"/>
</dbReference>
<evidence type="ECO:0000256" key="1">
    <source>
        <dbReference type="SAM" id="MobiDB-lite"/>
    </source>
</evidence>
<dbReference type="Proteomes" id="UP000221080">
    <property type="component" value="Chromosome 4"/>
</dbReference>
<dbReference type="GO" id="GO:0042984">
    <property type="term" value="P:regulation of amyloid precursor protein biosynthetic process"/>
    <property type="evidence" value="ECO:0007669"/>
    <property type="project" value="TreeGrafter"/>
</dbReference>
<dbReference type="AlphaFoldDB" id="A0A979EF32"/>
<dbReference type="GO" id="GO:0005737">
    <property type="term" value="C:cytoplasm"/>
    <property type="evidence" value="ECO:0007669"/>
    <property type="project" value="TreeGrafter"/>
</dbReference>
<dbReference type="CDD" id="cd00051">
    <property type="entry name" value="EFh"/>
    <property type="match status" value="1"/>
</dbReference>
<reference evidence="2" key="1">
    <citation type="journal article" date="2016" name="Nat. Commun.">
        <title>The channel catfish genome sequence provides insights into the evolution of scale formation in teleosts.</title>
        <authorList>
            <person name="Liu Z."/>
            <person name="Liu S."/>
            <person name="Yao J."/>
            <person name="Bao L."/>
            <person name="Zhang J."/>
            <person name="Li Y."/>
            <person name="Jiang C."/>
            <person name="Sun L."/>
            <person name="Wang R."/>
            <person name="Zhang Y."/>
            <person name="Zhou T."/>
            <person name="Zeng Q."/>
            <person name="Fu Q."/>
            <person name="Gao S."/>
            <person name="Li N."/>
            <person name="Koren S."/>
            <person name="Jiang Y."/>
            <person name="Zimin A."/>
            <person name="Xu P."/>
            <person name="Phillippy A.M."/>
            <person name="Geng X."/>
            <person name="Song L."/>
            <person name="Sun F."/>
            <person name="Li C."/>
            <person name="Wang X."/>
            <person name="Chen A."/>
            <person name="Jin Y."/>
            <person name="Yuan Z."/>
            <person name="Yang Y."/>
            <person name="Tan S."/>
            <person name="Peatman E."/>
            <person name="Lu J."/>
            <person name="Qin Z."/>
            <person name="Dunham R."/>
            <person name="Li Z."/>
            <person name="Sonstegard T."/>
            <person name="Feng J."/>
            <person name="Danzmann R.G."/>
            <person name="Schroeder S."/>
            <person name="Scheffler B."/>
            <person name="Duke M.V."/>
            <person name="Ballard L."/>
            <person name="Kucuktas H."/>
            <person name="Kaltenboeck L."/>
            <person name="Liu H."/>
            <person name="Armbruster J."/>
            <person name="Xie Y."/>
            <person name="Kirby M.L."/>
            <person name="Tian Y."/>
            <person name="Flanagan M.E."/>
            <person name="Mu W."/>
            <person name="Waldbieser G.C."/>
        </authorList>
    </citation>
    <scope>NUCLEOTIDE SEQUENCE [LARGE SCALE GENOMIC DNA]</scope>
    <source>
        <strain evidence="2">SDA103</strain>
    </source>
</reference>
<accession>A0A979EF32</accession>
<protein>
    <submittedName>
        <fullName evidence="3">N-terminal EF-hand calcium-binding protein 2 isoform X2</fullName>
    </submittedName>
</protein>
<dbReference type="PROSITE" id="PS50222">
    <property type="entry name" value="EF_HAND_2"/>
    <property type="match status" value="2"/>
</dbReference>
<dbReference type="PANTHER" id="PTHR12178">
    <property type="entry name" value="EF-HAND DOMAIN-CONTAINING PROTEIN"/>
    <property type="match status" value="1"/>
</dbReference>
<sequence length="408" mass="46008">MCEQAARYCRDGVQKLLHKDQAKLRAQDSGEQTRVPVQNSETATAAQPGNGSQPGAIDGLVRWIVTKMSDNKSISTREYGKEEAAVAQEQFFAPEPRKGISVILDIFRRADKDDDGKLSLDEFQAFFSDGTLNEEELENLFHTIDSDNTSNVDTKELCDYFAKHMGDYEGVLASLETLNLSILKAMDFTKKVYERGTNIEQFVTRFLLKESANQIQSLLNSVESAVDAIDEQHCPPGSYHIKTSPRVPERHYEAPVPDYPPNNRVSAKDSMRNLTVGSGPVEVRKEGLEMQINRLAELIGRLENKSLYLIRQEMKVSQKQLGEFCEALKQYLKNVSAQRDCFHVTAVRLPDGLSFVVYEFWDGEEEWKRHLQSAACKAFQHVKVDTLCQPEVMSTVAVPAAWCSLSRD</sequence>
<dbReference type="Pfam" id="PF03992">
    <property type="entry name" value="ABM"/>
    <property type="match status" value="1"/>
</dbReference>
<dbReference type="SUPFAM" id="SSF47473">
    <property type="entry name" value="EF-hand"/>
    <property type="match status" value="1"/>
</dbReference>